<dbReference type="Proteomes" id="UP000215694">
    <property type="component" value="Unassembled WGS sequence"/>
</dbReference>
<dbReference type="NCBIfam" id="TIGR00205">
    <property type="entry name" value="fliE"/>
    <property type="match status" value="1"/>
</dbReference>
<comment type="similarity">
    <text evidence="2 4">Belongs to the FliE family.</text>
</comment>
<dbReference type="GO" id="GO:0009425">
    <property type="term" value="C:bacterial-type flagellum basal body"/>
    <property type="evidence" value="ECO:0007669"/>
    <property type="project" value="UniProtKB-SubCell"/>
</dbReference>
<evidence type="ECO:0000256" key="1">
    <source>
        <dbReference type="ARBA" id="ARBA00004117"/>
    </source>
</evidence>
<reference evidence="6 7" key="1">
    <citation type="journal article" date="2017" name="Genome Announc.">
        <title>Draft Genome Sequence of Romboutsia weinsteinii sp. nov. Strain CCRI-19649(T) Isolated from Surface Water.</title>
        <authorList>
            <person name="Maheux A.F."/>
            <person name="Boudreau D.K."/>
            <person name="Berube E."/>
            <person name="Boissinot M."/>
            <person name="Cantin P."/>
            <person name="Raymond F."/>
            <person name="Corbeil J."/>
            <person name="Omar R.F."/>
            <person name="Bergeron M.G."/>
        </authorList>
    </citation>
    <scope>NUCLEOTIDE SEQUENCE [LARGE SCALE GENOMIC DNA]</scope>
    <source>
        <strain evidence="6 7">CCRI-19649</strain>
    </source>
</reference>
<evidence type="ECO:0000256" key="2">
    <source>
        <dbReference type="ARBA" id="ARBA00009272"/>
    </source>
</evidence>
<dbReference type="InterPro" id="IPR001624">
    <property type="entry name" value="FliE"/>
</dbReference>
<dbReference type="PANTHER" id="PTHR34653:SF1">
    <property type="entry name" value="FLAGELLAR HOOK-BASAL BODY COMPLEX PROTEIN FLIE"/>
    <property type="match status" value="1"/>
</dbReference>
<comment type="subcellular location">
    <subcellularLocation>
        <location evidence="1 4">Bacterial flagellum basal body</location>
    </subcellularLocation>
</comment>
<organism evidence="6 7">
    <name type="scientific">Romboutsia weinsteinii</name>
    <dbReference type="NCBI Taxonomy" id="2020949"/>
    <lineage>
        <taxon>Bacteria</taxon>
        <taxon>Bacillati</taxon>
        <taxon>Bacillota</taxon>
        <taxon>Clostridia</taxon>
        <taxon>Peptostreptococcales</taxon>
        <taxon>Peptostreptococcaceae</taxon>
        <taxon>Romboutsia</taxon>
    </lineage>
</organism>
<dbReference type="AlphaFoldDB" id="A0A255INV6"/>
<keyword evidence="6" id="KW-0966">Cell projection</keyword>
<protein>
    <recommendedName>
        <fullName evidence="4 5">Flagellar hook-basal body complex protein FliE</fullName>
    </recommendedName>
</protein>
<evidence type="ECO:0000256" key="5">
    <source>
        <dbReference type="NCBIfam" id="TIGR00205"/>
    </source>
</evidence>
<evidence type="ECO:0000256" key="4">
    <source>
        <dbReference type="HAMAP-Rule" id="MF_00724"/>
    </source>
</evidence>
<gene>
    <name evidence="4" type="primary">fliE</name>
    <name evidence="6" type="ORF">CHL78_003100</name>
</gene>
<dbReference type="Pfam" id="PF02049">
    <property type="entry name" value="FliE"/>
    <property type="match status" value="1"/>
</dbReference>
<keyword evidence="6" id="KW-0282">Flagellum</keyword>
<accession>A0A255INV6</accession>
<proteinExistence type="inferred from homology"/>
<dbReference type="EMBL" id="NOJY02000004">
    <property type="protein sequence ID" value="RDY28923.1"/>
    <property type="molecule type" value="Genomic_DNA"/>
</dbReference>
<comment type="caution">
    <text evidence="6">The sequence shown here is derived from an EMBL/GenBank/DDBJ whole genome shotgun (WGS) entry which is preliminary data.</text>
</comment>
<evidence type="ECO:0000313" key="7">
    <source>
        <dbReference type="Proteomes" id="UP000215694"/>
    </source>
</evidence>
<evidence type="ECO:0000256" key="3">
    <source>
        <dbReference type="ARBA" id="ARBA00023143"/>
    </source>
</evidence>
<dbReference type="HAMAP" id="MF_00724">
    <property type="entry name" value="FliE"/>
    <property type="match status" value="1"/>
</dbReference>
<evidence type="ECO:0000313" key="6">
    <source>
        <dbReference type="EMBL" id="RDY28923.1"/>
    </source>
</evidence>
<dbReference type="PANTHER" id="PTHR34653">
    <property type="match status" value="1"/>
</dbReference>
<sequence length="103" mass="11667">MSVNTEAINKGLESINYNNINVHNKNEENKNNKFSEIISGVINNVNNSQVNANNMVNSFIKGEDVSMHNVMLAVEESQISMQLLIEMRNKLVEAYQEVNKVQL</sequence>
<name>A0A255INV6_9FIRM</name>
<dbReference type="GO" id="GO:0005198">
    <property type="term" value="F:structural molecule activity"/>
    <property type="evidence" value="ECO:0007669"/>
    <property type="project" value="UniProtKB-UniRule"/>
</dbReference>
<keyword evidence="6" id="KW-0969">Cilium</keyword>
<dbReference type="GO" id="GO:0003774">
    <property type="term" value="F:cytoskeletal motor activity"/>
    <property type="evidence" value="ECO:0007669"/>
    <property type="project" value="InterPro"/>
</dbReference>
<keyword evidence="3 4" id="KW-0975">Bacterial flagellum</keyword>
<dbReference type="GO" id="GO:0071973">
    <property type="term" value="P:bacterial-type flagellum-dependent cell motility"/>
    <property type="evidence" value="ECO:0007669"/>
    <property type="project" value="InterPro"/>
</dbReference>
<keyword evidence="7" id="KW-1185">Reference proteome</keyword>
<dbReference type="PRINTS" id="PR01006">
    <property type="entry name" value="FLGHOOKFLIE"/>
</dbReference>